<dbReference type="Pfam" id="PF01613">
    <property type="entry name" value="Flavin_Reduct"/>
    <property type="match status" value="1"/>
</dbReference>
<dbReference type="Gene3D" id="2.30.110.10">
    <property type="entry name" value="Electron Transport, Fmn-binding Protein, Chain A"/>
    <property type="match status" value="1"/>
</dbReference>
<feature type="domain" description="Flavin reductase like" evidence="3">
    <location>
        <begin position="30"/>
        <end position="172"/>
    </location>
</feature>
<evidence type="ECO:0000256" key="1">
    <source>
        <dbReference type="ARBA" id="ARBA00008898"/>
    </source>
</evidence>
<evidence type="ECO:0000313" key="4">
    <source>
        <dbReference type="EMBL" id="GAA4482620.1"/>
    </source>
</evidence>
<evidence type="ECO:0000313" key="5">
    <source>
        <dbReference type="Proteomes" id="UP001501183"/>
    </source>
</evidence>
<proteinExistence type="inferred from homology"/>
<dbReference type="InterPro" id="IPR050268">
    <property type="entry name" value="NADH-dep_flavin_reductase"/>
</dbReference>
<comment type="similarity">
    <text evidence="1">Belongs to the non-flavoprotein flavin reductase family.</text>
</comment>
<reference evidence="5" key="1">
    <citation type="journal article" date="2019" name="Int. J. Syst. Evol. Microbiol.">
        <title>The Global Catalogue of Microorganisms (GCM) 10K type strain sequencing project: providing services to taxonomists for standard genome sequencing and annotation.</title>
        <authorList>
            <consortium name="The Broad Institute Genomics Platform"/>
            <consortium name="The Broad Institute Genome Sequencing Center for Infectious Disease"/>
            <person name="Wu L."/>
            <person name="Ma J."/>
        </authorList>
    </citation>
    <scope>NUCLEOTIDE SEQUENCE [LARGE SCALE GENOMIC DNA]</scope>
    <source>
        <strain evidence="5">JCM 32206</strain>
    </source>
</reference>
<dbReference type="InterPro" id="IPR012349">
    <property type="entry name" value="Split_barrel_FMN-bd"/>
</dbReference>
<dbReference type="InterPro" id="IPR002563">
    <property type="entry name" value="Flavin_Rdtase-like_dom"/>
</dbReference>
<dbReference type="SMART" id="SM00903">
    <property type="entry name" value="Flavin_Reduct"/>
    <property type="match status" value="1"/>
</dbReference>
<evidence type="ECO:0000259" key="3">
    <source>
        <dbReference type="SMART" id="SM00903"/>
    </source>
</evidence>
<dbReference type="PANTHER" id="PTHR30466:SF11">
    <property type="entry name" value="FLAVIN-DEPENDENT MONOOXYGENASE, REDUCTASE SUBUNIT HSAB"/>
    <property type="match status" value="1"/>
</dbReference>
<sequence>MTIATTTKFDPHPPALPLEPVRPDGLRGLYASVPSGVAAVCALVDGRPDGMAASSLVPVSLDPPLVSFCVQNDSRTWPRVRAADRIGVSVLAGDQRDACTALAAREGDRFADLDWQAHDGGGVFVTGASAHLECVLEAELAGGDHRIVLLRVLAGARGAASPIIFHNSGFGSIAESVSP</sequence>
<dbReference type="PANTHER" id="PTHR30466">
    <property type="entry name" value="FLAVIN REDUCTASE"/>
    <property type="match status" value="1"/>
</dbReference>
<protein>
    <submittedName>
        <fullName evidence="4">Flavin reductase family protein</fullName>
    </submittedName>
</protein>
<comment type="caution">
    <text evidence="4">The sequence shown here is derived from an EMBL/GenBank/DDBJ whole genome shotgun (WGS) entry which is preliminary data.</text>
</comment>
<accession>A0ABP8P8V3</accession>
<keyword evidence="2" id="KW-0560">Oxidoreductase</keyword>
<gene>
    <name evidence="4" type="ORF">GCM10023094_32910</name>
</gene>
<dbReference type="Proteomes" id="UP001501183">
    <property type="component" value="Unassembled WGS sequence"/>
</dbReference>
<evidence type="ECO:0000256" key="2">
    <source>
        <dbReference type="ARBA" id="ARBA00023002"/>
    </source>
</evidence>
<dbReference type="SUPFAM" id="SSF50475">
    <property type="entry name" value="FMN-binding split barrel"/>
    <property type="match status" value="1"/>
</dbReference>
<name>A0ABP8P8V3_9NOCA</name>
<keyword evidence="5" id="KW-1185">Reference proteome</keyword>
<dbReference type="RefSeq" id="WP_345347118.1">
    <property type="nucleotide sequence ID" value="NZ_BAABFB010000050.1"/>
</dbReference>
<dbReference type="EMBL" id="BAABFB010000050">
    <property type="protein sequence ID" value="GAA4482620.1"/>
    <property type="molecule type" value="Genomic_DNA"/>
</dbReference>
<organism evidence="4 5">
    <name type="scientific">Rhodococcus olei</name>
    <dbReference type="NCBI Taxonomy" id="2161675"/>
    <lineage>
        <taxon>Bacteria</taxon>
        <taxon>Bacillati</taxon>
        <taxon>Actinomycetota</taxon>
        <taxon>Actinomycetes</taxon>
        <taxon>Mycobacteriales</taxon>
        <taxon>Nocardiaceae</taxon>
        <taxon>Rhodococcus</taxon>
    </lineage>
</organism>